<keyword evidence="4" id="KW-0548">Nucleotidyltransferase</keyword>
<dbReference type="InterPro" id="IPR025558">
    <property type="entry name" value="DUF4283"/>
</dbReference>
<keyword evidence="4" id="KW-0808">Transferase</keyword>
<reference evidence="4" key="1">
    <citation type="submission" date="2020-09" db="EMBL/GenBank/DDBJ databases">
        <title>Genome-Enabled Discovery of Anthraquinone Biosynthesis in Senna tora.</title>
        <authorList>
            <person name="Kang S.-H."/>
            <person name="Pandey R.P."/>
            <person name="Lee C.-M."/>
            <person name="Sim J.-S."/>
            <person name="Jeong J.-T."/>
            <person name="Choi B.-S."/>
            <person name="Jung M."/>
            <person name="Ginzburg D."/>
            <person name="Zhao K."/>
            <person name="Won S.Y."/>
            <person name="Oh T.-J."/>
            <person name="Yu Y."/>
            <person name="Kim N.-H."/>
            <person name="Lee O.R."/>
            <person name="Lee T.-H."/>
            <person name="Bashyal P."/>
            <person name="Kim T.-S."/>
            <person name="Lee W.-H."/>
            <person name="Kawkins C."/>
            <person name="Kim C.-K."/>
            <person name="Kim J.S."/>
            <person name="Ahn B.O."/>
            <person name="Rhee S.Y."/>
            <person name="Sohng J.K."/>
        </authorList>
    </citation>
    <scope>NUCLEOTIDE SEQUENCE</scope>
    <source>
        <tissue evidence="4">Leaf</tissue>
    </source>
</reference>
<evidence type="ECO:0000259" key="3">
    <source>
        <dbReference type="Pfam" id="PF14111"/>
    </source>
</evidence>
<dbReference type="GO" id="GO:0003964">
    <property type="term" value="F:RNA-directed DNA polymerase activity"/>
    <property type="evidence" value="ECO:0007669"/>
    <property type="project" value="UniProtKB-KW"/>
</dbReference>
<dbReference type="OrthoDB" id="965185at2759"/>
<feature type="compositionally biased region" description="Acidic residues" evidence="1">
    <location>
        <begin position="53"/>
        <end position="68"/>
    </location>
</feature>
<feature type="compositionally biased region" description="Basic and acidic residues" evidence="1">
    <location>
        <begin position="10"/>
        <end position="25"/>
    </location>
</feature>
<feature type="region of interest" description="Disordered" evidence="1">
    <location>
        <begin position="1"/>
        <end position="70"/>
    </location>
</feature>
<dbReference type="AlphaFoldDB" id="A0A834TT02"/>
<feature type="compositionally biased region" description="Basic and acidic residues" evidence="1">
    <location>
        <begin position="422"/>
        <end position="432"/>
    </location>
</feature>
<evidence type="ECO:0000256" key="1">
    <source>
        <dbReference type="SAM" id="MobiDB-lite"/>
    </source>
</evidence>
<dbReference type="PANTHER" id="PTHR31286">
    <property type="entry name" value="GLYCINE-RICH CELL WALL STRUCTURAL PROTEIN 1.8-LIKE"/>
    <property type="match status" value="1"/>
</dbReference>
<evidence type="ECO:0000313" key="5">
    <source>
        <dbReference type="Proteomes" id="UP000634136"/>
    </source>
</evidence>
<gene>
    <name evidence="4" type="ORF">G2W53_018806</name>
</gene>
<organism evidence="4 5">
    <name type="scientific">Senna tora</name>
    <dbReference type="NCBI Taxonomy" id="362788"/>
    <lineage>
        <taxon>Eukaryota</taxon>
        <taxon>Viridiplantae</taxon>
        <taxon>Streptophyta</taxon>
        <taxon>Embryophyta</taxon>
        <taxon>Tracheophyta</taxon>
        <taxon>Spermatophyta</taxon>
        <taxon>Magnoliopsida</taxon>
        <taxon>eudicotyledons</taxon>
        <taxon>Gunneridae</taxon>
        <taxon>Pentapetalae</taxon>
        <taxon>rosids</taxon>
        <taxon>fabids</taxon>
        <taxon>Fabales</taxon>
        <taxon>Fabaceae</taxon>
        <taxon>Caesalpinioideae</taxon>
        <taxon>Cassia clade</taxon>
        <taxon>Senna</taxon>
    </lineage>
</organism>
<keyword evidence="4" id="KW-0695">RNA-directed DNA polymerase</keyword>
<dbReference type="SUPFAM" id="SSF56219">
    <property type="entry name" value="DNase I-like"/>
    <property type="match status" value="1"/>
</dbReference>
<feature type="domain" description="Reverse transcriptase zinc-binding" evidence="2">
    <location>
        <begin position="944"/>
        <end position="1029"/>
    </location>
</feature>
<proteinExistence type="predicted"/>
<dbReference type="InterPro" id="IPR040256">
    <property type="entry name" value="At4g02000-like"/>
</dbReference>
<dbReference type="PANTHER" id="PTHR31286:SF99">
    <property type="entry name" value="DUF4283 DOMAIN-CONTAINING PROTEIN"/>
    <property type="match status" value="1"/>
</dbReference>
<evidence type="ECO:0000259" key="2">
    <source>
        <dbReference type="Pfam" id="PF13966"/>
    </source>
</evidence>
<dbReference type="EMBL" id="JAAIUW010000006">
    <property type="protein sequence ID" value="KAF7827642.1"/>
    <property type="molecule type" value="Genomic_DNA"/>
</dbReference>
<evidence type="ECO:0000313" key="4">
    <source>
        <dbReference type="EMBL" id="KAF7827642.1"/>
    </source>
</evidence>
<feature type="region of interest" description="Disordered" evidence="1">
    <location>
        <begin position="286"/>
        <end position="308"/>
    </location>
</feature>
<comment type="caution">
    <text evidence="4">The sequence shown here is derived from an EMBL/GenBank/DDBJ whole genome shotgun (WGS) entry which is preliminary data.</text>
</comment>
<protein>
    <submittedName>
        <fullName evidence="4">Reverse transcriptase</fullName>
    </submittedName>
</protein>
<sequence>MEEWMQESPKQVKEADARMSYRDSVRNPQRSLNFEKEENDTTIEPGPKGSGEDISDSSSSDEDIEDKDGDNGIAVEKDVFDRINFTLSEREWKRLNKPFKKTLIIKLLGKTVGFKFLLRKVNQLWGRTGEIELVDLGNNYFLEKFDTYSDLDFALTGGPWIILDHYLIIRSWTSLFDPEEVIQKVAAWVHLPDLPIELYDTKFLYTLGNLIGKVLRVDANTTHQIRGKFARLCVELDLSKPLLSQYYVHGRVRNIEYEGLHLICFECGVYSHDLEHCPVRRARLEKEKQDKEKGITSEDPNNEGKRAGKEYSQYGAWMIVDKPRRPRRARTITQNLLNDIREDDQPHGSRFAALEILDQDNTENQTDQAVDDNNQEMQQKTWTKSKKNPMFEKEEAHITTTKVNQPEMMELGTPAKTTSQQKDQRSEIKEPELNSDSMVVSPYKPPVKSDFNEIASITEQKGGSPPNIQRCNQFQSWIDRCNLIDSKPAGPFFTWEGPRRPNQDKLFKRLDRVLLSPSWRTQFQDASVKNIVKIHSDHHPMLVNTEEECTNSAERPFRFEACWMKHEGFIQLVKDKWDNAADLTSMLNQFSISLKDWNKNVFGHILKRKKNLLSRLKGIQRAKERKFNHFLAKLEKELKQELEDILNQEETLWYQKVRCAWIKDGDRNTKYYHTKAINRRRRNKILMLKKENGEWEENLEEVKGIVVKFFKDLFNEENVVGQQQETEIRWPIMEARDWESINIPFSEEEIIRAVNSIGGMKAPGNDGFPASFYQRNWEFVSGSFRRTQEIGKYLGANIIHGRHVNLNLWVQLMLKKYKVSSNPHIDLHSKVTDSRLWKELCHIWPDFYKNVYWSLGNGTRTWFWKDIWIHDKISLMQLCEEKTGGQNPNTLTKDFIDSSGQWDRARLHSCIPIDILNKVLDISPPNHLLGPDQAMWKFDKEGGFSISSAYMAIKDFDQRKLNNIWTTLWKSKMQQRNKLLIWRLCHEKLPTRSRIASWSSSSPLCLWCDCCRETNIHAIRDYSRVAHIWKAFLNPKVRAIFFSLPIKEWVKWNLHNNVNFCNIPWSILFSTACGLFWYWRNLN</sequence>
<dbReference type="InterPro" id="IPR036691">
    <property type="entry name" value="Endo/exonu/phosph_ase_sf"/>
</dbReference>
<dbReference type="Pfam" id="PF13966">
    <property type="entry name" value="zf-RVT"/>
    <property type="match status" value="1"/>
</dbReference>
<feature type="region of interest" description="Disordered" evidence="1">
    <location>
        <begin position="414"/>
        <end position="442"/>
    </location>
</feature>
<accession>A0A834TT02</accession>
<keyword evidence="5" id="KW-1185">Reference proteome</keyword>
<dbReference type="Proteomes" id="UP000634136">
    <property type="component" value="Unassembled WGS sequence"/>
</dbReference>
<dbReference type="Gene3D" id="3.60.10.10">
    <property type="entry name" value="Endonuclease/exonuclease/phosphatase"/>
    <property type="match status" value="1"/>
</dbReference>
<dbReference type="InterPro" id="IPR026960">
    <property type="entry name" value="RVT-Znf"/>
</dbReference>
<feature type="domain" description="DUF4283" evidence="3">
    <location>
        <begin position="98"/>
        <end position="180"/>
    </location>
</feature>
<dbReference type="Pfam" id="PF14111">
    <property type="entry name" value="DUF4283"/>
    <property type="match status" value="1"/>
</dbReference>
<name>A0A834TT02_9FABA</name>